<evidence type="ECO:0000256" key="1">
    <source>
        <dbReference type="SAM" id="Coils"/>
    </source>
</evidence>
<dbReference type="RefSeq" id="YP_004935908.1">
    <property type="nucleotide sequence ID" value="NC_016435.1"/>
</dbReference>
<name>G8EK44_9CAUD</name>
<proteinExistence type="predicted"/>
<reference evidence="2 3" key="1">
    <citation type="journal article" date="2011" name="Appl. Environ. Microbiol.">
        <title>Genome sequence and characterization of the related Gordonia phages GTE5 and GRU1 and their use as potential biocontrol agents.</title>
        <authorList>
            <person name="Petrovski S."/>
            <person name="Tillett D."/>
            <person name="Seviour R.J."/>
        </authorList>
    </citation>
    <scope>NUCLEOTIDE SEQUENCE [LARGE SCALE GENOMIC DNA]</scope>
</reference>
<keyword evidence="3" id="KW-1185">Reference proteome</keyword>
<keyword evidence="1" id="KW-0175">Coiled coil</keyword>
<feature type="coiled-coil region" evidence="1">
    <location>
        <begin position="186"/>
        <end position="294"/>
    </location>
</feature>
<dbReference type="EMBL" id="JF923797">
    <property type="protein sequence ID" value="AET09926.1"/>
    <property type="molecule type" value="Genomic_DNA"/>
</dbReference>
<dbReference type="GeneID" id="11459642"/>
<dbReference type="Proteomes" id="UP000005642">
    <property type="component" value="Segment"/>
</dbReference>
<evidence type="ECO:0000313" key="3">
    <source>
        <dbReference type="Proteomes" id="UP000005642"/>
    </source>
</evidence>
<protein>
    <submittedName>
        <fullName evidence="2">Uncharacterized protein</fullName>
    </submittedName>
</protein>
<sequence>MTDERIIPEEKSRRATTLNLITATLASAAVQSENASRERGWERFAQMVLDNPKLIIFSDNWLTDEEVAAIYAASRDPKLRVDVRPWDADQGLVKTAQDTERLQKWMEAHLPGDQAKRTPSTADSAIMAMDEMFREVAAAKSAKQGIDRLSIWIAHHVPAGEQAWTGNPVDTTIGLLERWKMLDEENRSLSIRVDDAEAQAAAADQQMRAASERLDRLQRWLMLEFGDVLGADEGPVDNAIYIIEELREKYRNADEAKTNADEAKTEISVERNRFREQLEELEKLRSEVRQRAAEAKIPPQSIEDAKREAIRKLADGVPVEEAFGKEKLGRNNRFAGVRSVSTLLGELAGAASMCWENVIAAGEFDSTKAKEIVEEALEQLAEIHSEITAAEDIDDDQVAEAAALYNAIWDPRLWRSRKPKTVGTMLDPINDLTHSAQAFIGGYGTDAGKLFMFTDPQETTNELLRTVADRMGELVSTVKSIAGGSSVTVDTTFDNGPKEPT</sequence>
<dbReference type="OrthoDB" id="20142at10239"/>
<accession>G8EK44</accession>
<dbReference type="KEGG" id="vg:11459642"/>
<organism evidence="2 3">
    <name type="scientific">Gordonia phage GRU1</name>
    <dbReference type="NCBI Taxonomy" id="1109710"/>
    <lineage>
        <taxon>Viruses</taxon>
        <taxon>Duplodnaviria</taxon>
        <taxon>Heunggongvirae</taxon>
        <taxon>Uroviricota</taxon>
        <taxon>Caudoviricetes</taxon>
        <taxon>Zierdtviridae</taxon>
        <taxon>Emilbogenvirinae</taxon>
        <taxon>Gruunavirus</taxon>
        <taxon>Gruunavirus GRU1</taxon>
    </lineage>
</organism>
<evidence type="ECO:0000313" key="2">
    <source>
        <dbReference type="EMBL" id="AET09926.1"/>
    </source>
</evidence>